<dbReference type="AlphaFoldDB" id="A0A078A0H5"/>
<dbReference type="InParanoid" id="A0A078A0H5"/>
<gene>
    <name evidence="1" type="primary">Contig6063.g6490</name>
    <name evidence="1" type="ORF">STYLEM_3937</name>
</gene>
<proteinExistence type="predicted"/>
<protein>
    <submittedName>
        <fullName evidence="1">Uncharacterized protein</fullName>
    </submittedName>
</protein>
<dbReference type="Proteomes" id="UP000039865">
    <property type="component" value="Unassembled WGS sequence"/>
</dbReference>
<name>A0A078A0H5_STYLE</name>
<keyword evidence="2" id="KW-1185">Reference proteome</keyword>
<dbReference type="EMBL" id="CCKQ01003815">
    <property type="protein sequence ID" value="CDW74953.1"/>
    <property type="molecule type" value="Genomic_DNA"/>
</dbReference>
<reference evidence="1 2" key="1">
    <citation type="submission" date="2014-06" db="EMBL/GenBank/DDBJ databases">
        <authorList>
            <person name="Swart Estienne"/>
        </authorList>
    </citation>
    <scope>NUCLEOTIDE SEQUENCE [LARGE SCALE GENOMIC DNA]</scope>
    <source>
        <strain evidence="1 2">130c</strain>
    </source>
</reference>
<evidence type="ECO:0000313" key="1">
    <source>
        <dbReference type="EMBL" id="CDW74953.1"/>
    </source>
</evidence>
<accession>A0A078A0H5</accession>
<organism evidence="1 2">
    <name type="scientific">Stylonychia lemnae</name>
    <name type="common">Ciliate</name>
    <dbReference type="NCBI Taxonomy" id="5949"/>
    <lineage>
        <taxon>Eukaryota</taxon>
        <taxon>Sar</taxon>
        <taxon>Alveolata</taxon>
        <taxon>Ciliophora</taxon>
        <taxon>Intramacronucleata</taxon>
        <taxon>Spirotrichea</taxon>
        <taxon>Stichotrichia</taxon>
        <taxon>Sporadotrichida</taxon>
        <taxon>Oxytrichidae</taxon>
        <taxon>Stylonychinae</taxon>
        <taxon>Stylonychia</taxon>
    </lineage>
</organism>
<evidence type="ECO:0000313" key="2">
    <source>
        <dbReference type="Proteomes" id="UP000039865"/>
    </source>
</evidence>
<sequence length="179" mass="20241">MIDQDILIGLYDSKENINRVVWQKIYQLSNSFSLPRIGLMRQSISAVQTLRNKADSVYALVRTESSESVQSTVSFMKRVSESTNVFLIGGSFSEYSQYNTIPLNEAQSGLFFVEKDFSKNDNIFIQNTYNLAQQSRLDIDFGETKILDSLTISCLNGKAIGAIGFLARNDSSQLERLYF</sequence>